<evidence type="ECO:0000313" key="1">
    <source>
        <dbReference type="EMBL" id="CAF9935262.1"/>
    </source>
</evidence>
<gene>
    <name evidence="1" type="ORF">HETSPECPRED_009719</name>
</gene>
<dbReference type="AlphaFoldDB" id="A0A8H3G244"/>
<evidence type="ECO:0008006" key="3">
    <source>
        <dbReference type="Google" id="ProtNLM"/>
    </source>
</evidence>
<protein>
    <recommendedName>
        <fullName evidence="3">SnoaL-like domain-containing protein</fullName>
    </recommendedName>
</protein>
<keyword evidence="2" id="KW-1185">Reference proteome</keyword>
<dbReference type="OrthoDB" id="10264449at2759"/>
<comment type="caution">
    <text evidence="1">The sequence shown here is derived from an EMBL/GenBank/DDBJ whole genome shotgun (WGS) entry which is preliminary data.</text>
</comment>
<reference evidence="1" key="1">
    <citation type="submission" date="2021-03" db="EMBL/GenBank/DDBJ databases">
        <authorList>
            <person name="Tagirdzhanova G."/>
        </authorList>
    </citation>
    <scope>NUCLEOTIDE SEQUENCE</scope>
</reference>
<dbReference type="Gene3D" id="3.10.450.50">
    <property type="match status" value="1"/>
</dbReference>
<accession>A0A8H3G244</accession>
<evidence type="ECO:0000313" key="2">
    <source>
        <dbReference type="Proteomes" id="UP000664521"/>
    </source>
</evidence>
<sequence>MPYPTHNEVRDIVSTMFGGGGDADPAGFDKVIDDGFQGAVVGREFALGADQVIGKQAWIDQLVHPLRDAKDLDKPSAMNVVRIIGGAEDGWNAIELLGTGTSKAGKEWHNETVVLARFTEDKQLIEAKIFLDQAHIQKHLDDADVVGPATNDTE</sequence>
<proteinExistence type="predicted"/>
<dbReference type="EMBL" id="CAJPDS010000081">
    <property type="protein sequence ID" value="CAF9935262.1"/>
    <property type="molecule type" value="Genomic_DNA"/>
</dbReference>
<organism evidence="1 2">
    <name type="scientific">Heterodermia speciosa</name>
    <dbReference type="NCBI Taxonomy" id="116794"/>
    <lineage>
        <taxon>Eukaryota</taxon>
        <taxon>Fungi</taxon>
        <taxon>Dikarya</taxon>
        <taxon>Ascomycota</taxon>
        <taxon>Pezizomycotina</taxon>
        <taxon>Lecanoromycetes</taxon>
        <taxon>OSLEUM clade</taxon>
        <taxon>Lecanoromycetidae</taxon>
        <taxon>Caliciales</taxon>
        <taxon>Physciaceae</taxon>
        <taxon>Heterodermia</taxon>
    </lineage>
</organism>
<dbReference type="InterPro" id="IPR032710">
    <property type="entry name" value="NTF2-like_dom_sf"/>
</dbReference>
<name>A0A8H3G244_9LECA</name>
<dbReference type="Proteomes" id="UP000664521">
    <property type="component" value="Unassembled WGS sequence"/>
</dbReference>
<dbReference type="SUPFAM" id="SSF54427">
    <property type="entry name" value="NTF2-like"/>
    <property type="match status" value="1"/>
</dbReference>